<keyword evidence="8" id="KW-0378">Hydrolase</keyword>
<keyword evidence="9" id="KW-0482">Metalloprotease</keyword>
<dbReference type="PRINTS" id="PR00919">
    <property type="entry name" value="THERMOPTASE"/>
</dbReference>
<dbReference type="PANTHER" id="PTHR34448">
    <property type="entry name" value="AMINOPEPTIDASE"/>
    <property type="match status" value="1"/>
</dbReference>
<dbReference type="Gene3D" id="3.40.1830.10">
    <property type="entry name" value="Thermophilic metalloprotease (M29)"/>
    <property type="match status" value="1"/>
</dbReference>
<comment type="cofactor">
    <cofactor evidence="2">
        <name>Mg(2+)</name>
        <dbReference type="ChEBI" id="CHEBI:18420"/>
    </cofactor>
</comment>
<evidence type="ECO:0000313" key="11">
    <source>
        <dbReference type="EMBL" id="REJ24305.1"/>
    </source>
</evidence>
<keyword evidence="6" id="KW-0645">Protease</keyword>
<dbReference type="GO" id="GO:0008237">
    <property type="term" value="F:metallopeptidase activity"/>
    <property type="evidence" value="ECO:0007669"/>
    <property type="project" value="UniProtKB-KW"/>
</dbReference>
<feature type="region of interest" description="Disordered" evidence="10">
    <location>
        <begin position="407"/>
        <end position="435"/>
    </location>
</feature>
<dbReference type="AlphaFoldDB" id="A0A3E0JW00"/>
<proteinExistence type="inferred from homology"/>
<organism evidence="11 12">
    <name type="scientific">Caldibacillus debilis</name>
    <dbReference type="NCBI Taxonomy" id="301148"/>
    <lineage>
        <taxon>Bacteria</taxon>
        <taxon>Bacillati</taxon>
        <taxon>Bacillota</taxon>
        <taxon>Bacilli</taxon>
        <taxon>Bacillales</taxon>
        <taxon>Bacillaceae</taxon>
        <taxon>Caldibacillus</taxon>
    </lineage>
</organism>
<gene>
    <name evidence="11" type="ORF">C6P37_16200</name>
</gene>
<feature type="compositionally biased region" description="Polar residues" evidence="10">
    <location>
        <begin position="414"/>
        <end position="429"/>
    </location>
</feature>
<evidence type="ECO:0000256" key="9">
    <source>
        <dbReference type="ARBA" id="ARBA00023049"/>
    </source>
</evidence>
<reference evidence="11 12" key="1">
    <citation type="submission" date="2018-03" db="EMBL/GenBank/DDBJ databases">
        <authorList>
            <person name="Keele B.F."/>
        </authorList>
    </citation>
    <scope>NUCLEOTIDE SEQUENCE [LARGE SCALE GENOMIC DNA]</scope>
    <source>
        <strain evidence="11">ZCTH4_d</strain>
    </source>
</reference>
<dbReference type="Pfam" id="PF02073">
    <property type="entry name" value="Peptidase_M29"/>
    <property type="match status" value="1"/>
</dbReference>
<evidence type="ECO:0000256" key="5">
    <source>
        <dbReference type="ARBA" id="ARBA00022438"/>
    </source>
</evidence>
<evidence type="ECO:0000256" key="3">
    <source>
        <dbReference type="ARBA" id="ARBA00001947"/>
    </source>
</evidence>
<dbReference type="InterPro" id="IPR052170">
    <property type="entry name" value="M29_Exopeptidase"/>
</dbReference>
<dbReference type="SUPFAM" id="SSF144052">
    <property type="entry name" value="Thermophilic metalloprotease-like"/>
    <property type="match status" value="1"/>
</dbReference>
<dbReference type="Proteomes" id="UP000257014">
    <property type="component" value="Unassembled WGS sequence"/>
</dbReference>
<sequence>MKDFQEKLEKYAELIVKVGVNVQPGQTVVMNAYLHDAPLARLIVKKAYELGAKHVYIDWADEEITRTKYRLAPDEAFDEYPHWRAKEKEELAEKGAAFISIVSADPDLLRGVDPGRISRANRAAGKALNKFYQYIQSDYVSWTVVASASQSWADKVFPDLPQEERIPALWEAIFKTCRIDHDDPVKAWQEHDRNLEKIVKYLNGKKYKKLHYLAPGTDLTIELPEKHVWVGAGSINHDGKPFMANMPTEEVFTAPKRDGVDGFVKSTKPLSYGGNLIEDFTITFENGRITRIEAKKGEEILKRLVETDEGARYLGEVALVSQDSPIAQSNILFYNTLFDENASSHLAIGSGYAFCVEGGKELKEEELKEHGINVSITHVDFMVGSDEMNIDGITADGRREPVMRNGRWAFSPEGNFSQAETGGENTTYKSPRRKQ</sequence>
<dbReference type="EMBL" id="QEWE01000040">
    <property type="protein sequence ID" value="REJ24305.1"/>
    <property type="molecule type" value="Genomic_DNA"/>
</dbReference>
<evidence type="ECO:0000256" key="2">
    <source>
        <dbReference type="ARBA" id="ARBA00001946"/>
    </source>
</evidence>
<protein>
    <submittedName>
        <fullName evidence="11">Aminopeptidase</fullName>
    </submittedName>
</protein>
<comment type="cofactor">
    <cofactor evidence="3">
        <name>Zn(2+)</name>
        <dbReference type="ChEBI" id="CHEBI:29105"/>
    </cofactor>
</comment>
<comment type="caution">
    <text evidence="11">The sequence shown here is derived from an EMBL/GenBank/DDBJ whole genome shotgun (WGS) entry which is preliminary data.</text>
</comment>
<evidence type="ECO:0000313" key="12">
    <source>
        <dbReference type="Proteomes" id="UP000257014"/>
    </source>
</evidence>
<dbReference type="GO" id="GO:0004177">
    <property type="term" value="F:aminopeptidase activity"/>
    <property type="evidence" value="ECO:0007669"/>
    <property type="project" value="UniProtKB-KW"/>
</dbReference>
<comment type="cofactor">
    <cofactor evidence="1">
        <name>Co(2+)</name>
        <dbReference type="ChEBI" id="CHEBI:48828"/>
    </cofactor>
</comment>
<evidence type="ECO:0000256" key="6">
    <source>
        <dbReference type="ARBA" id="ARBA00022670"/>
    </source>
</evidence>
<evidence type="ECO:0000256" key="4">
    <source>
        <dbReference type="ARBA" id="ARBA00008236"/>
    </source>
</evidence>
<keyword evidence="5 11" id="KW-0031">Aminopeptidase</keyword>
<comment type="similarity">
    <text evidence="4">Belongs to the peptidase M29 family.</text>
</comment>
<keyword evidence="7" id="KW-0479">Metal-binding</keyword>
<accession>A0A3E0JW00</accession>
<evidence type="ECO:0000256" key="7">
    <source>
        <dbReference type="ARBA" id="ARBA00022723"/>
    </source>
</evidence>
<dbReference type="InterPro" id="IPR000787">
    <property type="entry name" value="Peptidase_M29"/>
</dbReference>
<name>A0A3E0JW00_9BACI</name>
<dbReference type="RefSeq" id="WP_276644829.1">
    <property type="nucleotide sequence ID" value="NZ_QEWE01000040.1"/>
</dbReference>
<dbReference type="GO" id="GO:0006508">
    <property type="term" value="P:proteolysis"/>
    <property type="evidence" value="ECO:0007669"/>
    <property type="project" value="UniProtKB-KW"/>
</dbReference>
<dbReference type="InterPro" id="IPR035097">
    <property type="entry name" value="M29_N-terminal"/>
</dbReference>
<dbReference type="PANTHER" id="PTHR34448:SF3">
    <property type="entry name" value="AMINOPEPTIDASE AMPS"/>
    <property type="match status" value="1"/>
</dbReference>
<evidence type="ECO:0000256" key="1">
    <source>
        <dbReference type="ARBA" id="ARBA00001941"/>
    </source>
</evidence>
<dbReference type="GO" id="GO:0046872">
    <property type="term" value="F:metal ion binding"/>
    <property type="evidence" value="ECO:0007669"/>
    <property type="project" value="UniProtKB-KW"/>
</dbReference>
<evidence type="ECO:0000256" key="8">
    <source>
        <dbReference type="ARBA" id="ARBA00022801"/>
    </source>
</evidence>
<evidence type="ECO:0000256" key="10">
    <source>
        <dbReference type="SAM" id="MobiDB-lite"/>
    </source>
</evidence>